<gene>
    <name evidence="1" type="ORF">LTSERUB_2498</name>
</gene>
<dbReference type="EMBL" id="AFCT01000935">
    <property type="protein sequence ID" value="EHC89190.1"/>
    <property type="molecule type" value="Genomic_DNA"/>
</dbReference>
<reference evidence="1 2" key="1">
    <citation type="journal article" date="2011" name="BMC Genomics">
        <title>Genome sequencing reveals diversification of virulence factor content and possible host adaptation in distinct subpopulations of Salmonella enterica.</title>
        <authorList>
            <person name="den Bakker H.C."/>
            <person name="Moreno Switt A.I."/>
            <person name="Govoni G."/>
            <person name="Cummings C.A."/>
            <person name="Ranieri M.L."/>
            <person name="Degoricija L."/>
            <person name="Hoelzer K."/>
            <person name="Rodriguez-Rivera L.D."/>
            <person name="Brown S."/>
            <person name="Bolchacova E."/>
            <person name="Furtado M.R."/>
            <person name="Wiedmann M."/>
        </authorList>
    </citation>
    <scope>NUCLEOTIDE SEQUENCE [LARGE SCALE GENOMIC DNA]</scope>
    <source>
        <strain evidence="1 2">A4-653</strain>
    </source>
</reference>
<dbReference type="AlphaFoldDB" id="G5QIV0"/>
<comment type="caution">
    <text evidence="1">The sequence shown here is derived from an EMBL/GenBank/DDBJ whole genome shotgun (WGS) entry which is preliminary data.</text>
</comment>
<name>G5QIV0_SALRU</name>
<evidence type="ECO:0000313" key="2">
    <source>
        <dbReference type="Proteomes" id="UP000004903"/>
    </source>
</evidence>
<dbReference type="Proteomes" id="UP000004903">
    <property type="component" value="Unassembled WGS sequence"/>
</dbReference>
<proteinExistence type="predicted"/>
<accession>G5QIV0</accession>
<protein>
    <submittedName>
        <fullName evidence="1">Uncharacterized protein</fullName>
    </submittedName>
</protein>
<organism evidence="1 2">
    <name type="scientific">Salmonella enterica subsp. enterica serovar Rubislaw str. A4-653</name>
    <dbReference type="NCBI Taxonomy" id="913081"/>
    <lineage>
        <taxon>Bacteria</taxon>
        <taxon>Pseudomonadati</taxon>
        <taxon>Pseudomonadota</taxon>
        <taxon>Gammaproteobacteria</taxon>
        <taxon>Enterobacterales</taxon>
        <taxon>Enterobacteriaceae</taxon>
        <taxon>Salmonella</taxon>
    </lineage>
</organism>
<evidence type="ECO:0000313" key="1">
    <source>
        <dbReference type="EMBL" id="EHC89190.1"/>
    </source>
</evidence>
<sequence>MGDQYAQYRKLTRWWATNKVMGSEVSHVYLYVGGDRSNIDKVFWLVEINMVFS</sequence>